<keyword evidence="3 5" id="KW-1133">Transmembrane helix</keyword>
<evidence type="ECO:0000256" key="4">
    <source>
        <dbReference type="ARBA" id="ARBA00023136"/>
    </source>
</evidence>
<accession>B4D489</accession>
<gene>
    <name evidence="7" type="ORF">CfE428DRAFT_3727</name>
</gene>
<evidence type="ECO:0000313" key="7">
    <source>
        <dbReference type="EMBL" id="EDY18690.1"/>
    </source>
</evidence>
<keyword evidence="8" id="KW-1185">Reference proteome</keyword>
<evidence type="ECO:0000259" key="6">
    <source>
        <dbReference type="Pfam" id="PF13886"/>
    </source>
</evidence>
<reference evidence="7 8" key="1">
    <citation type="journal article" date="2011" name="J. Bacteriol.">
        <title>Genome sequence of Chthoniobacter flavus Ellin428, an aerobic heterotrophic soil bacterium.</title>
        <authorList>
            <person name="Kant R."/>
            <person name="van Passel M.W."/>
            <person name="Palva A."/>
            <person name="Lucas S."/>
            <person name="Lapidus A."/>
            <person name="Glavina Del Rio T."/>
            <person name="Dalin E."/>
            <person name="Tice H."/>
            <person name="Bruce D."/>
            <person name="Goodwin L."/>
            <person name="Pitluck S."/>
            <person name="Larimer F.W."/>
            <person name="Land M.L."/>
            <person name="Hauser L."/>
            <person name="Sangwan P."/>
            <person name="de Vos W.M."/>
            <person name="Janssen P.H."/>
            <person name="Smidt H."/>
        </authorList>
    </citation>
    <scope>NUCLEOTIDE SEQUENCE [LARGE SCALE GENOMIC DNA]</scope>
    <source>
        <strain evidence="7 8">Ellin428</strain>
    </source>
</reference>
<evidence type="ECO:0000256" key="5">
    <source>
        <dbReference type="SAM" id="Phobius"/>
    </source>
</evidence>
<comment type="subcellular location">
    <subcellularLocation>
        <location evidence="1">Membrane</location>
        <topology evidence="1">Multi-pass membrane protein</topology>
    </subcellularLocation>
</comment>
<organism evidence="7 8">
    <name type="scientific">Chthoniobacter flavus Ellin428</name>
    <dbReference type="NCBI Taxonomy" id="497964"/>
    <lineage>
        <taxon>Bacteria</taxon>
        <taxon>Pseudomonadati</taxon>
        <taxon>Verrucomicrobiota</taxon>
        <taxon>Spartobacteria</taxon>
        <taxon>Chthoniobacterales</taxon>
        <taxon>Chthoniobacteraceae</taxon>
        <taxon>Chthoniobacter</taxon>
    </lineage>
</organism>
<keyword evidence="2 5" id="KW-0812">Transmembrane</keyword>
<sequence length="190" mass="20350">MARIMSAHHHHLPDQLASLPPVAALGVGLVLLFFGRKLFWLFVGAVGFVVGLEAATVLFPHQPDWALIAGLILGLIGAIIAIFVQKMAIGIAGFLSGGYFLMTALRSWELQSPESSWVSFLIGGVIGALLMYVVFNWALIILSSISGAHLIIHPFALSHQVASVAFLALALFGILVQGKVLESSRRPETD</sequence>
<dbReference type="Pfam" id="PF13886">
    <property type="entry name" value="TM7S3_TM198"/>
    <property type="match status" value="1"/>
</dbReference>
<dbReference type="GO" id="GO:0016020">
    <property type="term" value="C:membrane"/>
    <property type="evidence" value="ECO:0007669"/>
    <property type="project" value="UniProtKB-SubCell"/>
</dbReference>
<evidence type="ECO:0000256" key="2">
    <source>
        <dbReference type="ARBA" id="ARBA00022692"/>
    </source>
</evidence>
<protein>
    <recommendedName>
        <fullName evidence="6">TM7S3/TM198-like domain-containing protein</fullName>
    </recommendedName>
</protein>
<feature type="transmembrane region" description="Helical" evidence="5">
    <location>
        <begin position="16"/>
        <end position="34"/>
    </location>
</feature>
<feature type="domain" description="TM7S3/TM198-like" evidence="6">
    <location>
        <begin position="24"/>
        <end position="153"/>
    </location>
</feature>
<keyword evidence="4 5" id="KW-0472">Membrane</keyword>
<dbReference type="AlphaFoldDB" id="B4D489"/>
<comment type="caution">
    <text evidence="7">The sequence shown here is derived from an EMBL/GenBank/DDBJ whole genome shotgun (WGS) entry which is preliminary data.</text>
</comment>
<evidence type="ECO:0000313" key="8">
    <source>
        <dbReference type="Proteomes" id="UP000005824"/>
    </source>
</evidence>
<feature type="transmembrane region" description="Helical" evidence="5">
    <location>
        <begin position="120"/>
        <end position="142"/>
    </location>
</feature>
<dbReference type="Proteomes" id="UP000005824">
    <property type="component" value="Unassembled WGS sequence"/>
</dbReference>
<feature type="transmembrane region" description="Helical" evidence="5">
    <location>
        <begin position="91"/>
        <end position="108"/>
    </location>
</feature>
<name>B4D489_9BACT</name>
<dbReference type="InterPro" id="IPR025256">
    <property type="entry name" value="TM7S3/TM198-like_dom"/>
</dbReference>
<feature type="transmembrane region" description="Helical" evidence="5">
    <location>
        <begin position="39"/>
        <end position="59"/>
    </location>
</feature>
<feature type="transmembrane region" description="Helical" evidence="5">
    <location>
        <begin position="154"/>
        <end position="176"/>
    </location>
</feature>
<proteinExistence type="predicted"/>
<dbReference type="EMBL" id="ABVL01000011">
    <property type="protein sequence ID" value="EDY18690.1"/>
    <property type="molecule type" value="Genomic_DNA"/>
</dbReference>
<evidence type="ECO:0000256" key="1">
    <source>
        <dbReference type="ARBA" id="ARBA00004141"/>
    </source>
</evidence>
<feature type="transmembrane region" description="Helical" evidence="5">
    <location>
        <begin position="65"/>
        <end position="84"/>
    </location>
</feature>
<dbReference type="InParanoid" id="B4D489"/>
<evidence type="ECO:0000256" key="3">
    <source>
        <dbReference type="ARBA" id="ARBA00022989"/>
    </source>
</evidence>
<dbReference type="eggNOG" id="ENOG5034912">
    <property type="taxonomic scope" value="Bacteria"/>
</dbReference>